<dbReference type="Pfam" id="PF00436">
    <property type="entry name" value="SSB"/>
    <property type="match status" value="1"/>
</dbReference>
<dbReference type="PANTHER" id="PTHR10302:SF27">
    <property type="entry name" value="SINGLE-STRANDED DNA-BINDING PROTEIN"/>
    <property type="match status" value="1"/>
</dbReference>
<reference evidence="5 6" key="1">
    <citation type="submission" date="2019-02" db="EMBL/GenBank/DDBJ databases">
        <authorList>
            <person name="Manzano-Marin A."/>
            <person name="Manzano-Marin A."/>
        </authorList>
    </citation>
    <scope>NUCLEOTIDE SEQUENCE [LARGE SCALE GENOMIC DNA]</scope>
    <source>
        <strain evidence="5 6">BuCikochiana</strain>
    </source>
</reference>
<dbReference type="InterPro" id="IPR000424">
    <property type="entry name" value="Primosome_PriB/ssb"/>
</dbReference>
<comment type="subunit">
    <text evidence="2">Homotetramer.</text>
</comment>
<evidence type="ECO:0000256" key="1">
    <source>
        <dbReference type="ARBA" id="ARBA00023125"/>
    </source>
</evidence>
<dbReference type="PANTHER" id="PTHR10302">
    <property type="entry name" value="SINGLE-STRANDED DNA-BINDING PROTEIN"/>
    <property type="match status" value="1"/>
</dbReference>
<gene>
    <name evidence="5" type="primary">ssb</name>
    <name evidence="5" type="ORF">BUCIKOCA2762_365</name>
</gene>
<feature type="region of interest" description="Disordered" evidence="4">
    <location>
        <begin position="113"/>
        <end position="136"/>
    </location>
</feature>
<evidence type="ECO:0000256" key="4">
    <source>
        <dbReference type="SAM" id="MobiDB-lite"/>
    </source>
</evidence>
<dbReference type="Gene3D" id="2.40.50.140">
    <property type="entry name" value="Nucleic acid-binding proteins"/>
    <property type="match status" value="1"/>
</dbReference>
<feature type="short sequence motif" description="Important for interaction with partner proteins" evidence="2">
    <location>
        <begin position="173"/>
        <end position="178"/>
    </location>
</feature>
<dbReference type="GO" id="GO:0006310">
    <property type="term" value="P:DNA recombination"/>
    <property type="evidence" value="ECO:0007669"/>
    <property type="project" value="UniProtKB-UniRule"/>
</dbReference>
<dbReference type="GO" id="GO:0003697">
    <property type="term" value="F:single-stranded DNA binding"/>
    <property type="evidence" value="ECO:0007669"/>
    <property type="project" value="UniProtKB-UniRule"/>
</dbReference>
<keyword evidence="2" id="KW-0235">DNA replication</keyword>
<dbReference type="CDD" id="cd04496">
    <property type="entry name" value="SSB_OBF"/>
    <property type="match status" value="1"/>
</dbReference>
<protein>
    <recommendedName>
        <fullName evidence="2 3">Single-stranded DNA-binding protein</fullName>
        <shortName evidence="2">SSB</shortName>
    </recommendedName>
</protein>
<keyword evidence="2" id="KW-0227">DNA damage</keyword>
<dbReference type="RefSeq" id="WP_154028859.1">
    <property type="nucleotide sequence ID" value="NZ_LR217707.1"/>
</dbReference>
<evidence type="ECO:0000256" key="3">
    <source>
        <dbReference type="RuleBase" id="RU000524"/>
    </source>
</evidence>
<dbReference type="GO" id="GO:0006281">
    <property type="term" value="P:DNA repair"/>
    <property type="evidence" value="ECO:0007669"/>
    <property type="project" value="UniProtKB-UniRule"/>
</dbReference>
<comment type="function">
    <text evidence="2">Plays an important role in DNA replication, recombination and repair. Binds to ssDNA and to an array of partner proteins to recruit them to their sites of action during DNA metabolism.</text>
</comment>
<keyword evidence="2" id="KW-0234">DNA repair</keyword>
<evidence type="ECO:0000256" key="2">
    <source>
        <dbReference type="HAMAP-Rule" id="MF_00984"/>
    </source>
</evidence>
<dbReference type="OrthoDB" id="9809878at2"/>
<organism evidence="5 6">
    <name type="scientific">Buchnera aphidicola</name>
    <name type="common">Cinara kochiana kochiana</name>
    <dbReference type="NCBI Taxonomy" id="2518976"/>
    <lineage>
        <taxon>Bacteria</taxon>
        <taxon>Pseudomonadati</taxon>
        <taxon>Pseudomonadota</taxon>
        <taxon>Gammaproteobacteria</taxon>
        <taxon>Enterobacterales</taxon>
        <taxon>Erwiniaceae</taxon>
        <taxon>Buchnera</taxon>
    </lineage>
</organism>
<dbReference type="GO" id="GO:0006260">
    <property type="term" value="P:DNA replication"/>
    <property type="evidence" value="ECO:0007669"/>
    <property type="project" value="UniProtKB-UniRule"/>
</dbReference>
<sequence>MASRGVNKVILIGYLGQNPDVRYMPNGGAVVNINIATSDVWKDKNTGETKEKTEWHRVVLFGKIAEISGQYLKKGSQVYIEGSLHTRKWKDQNGLDRYTTEIVVSVTGSMQMLGSRNTNSTSSLSDSEMQQDISHENSLSKLIPSEQVSHNISDEFQNKSHLIDTTSKIDFDDEDIPF</sequence>
<dbReference type="NCBIfam" id="TIGR00621">
    <property type="entry name" value="ssb"/>
    <property type="match status" value="1"/>
</dbReference>
<dbReference type="InterPro" id="IPR011344">
    <property type="entry name" value="ssDNA-bd"/>
</dbReference>
<keyword evidence="1 2" id="KW-0238">DNA-binding</keyword>
<proteinExistence type="inferred from homology"/>
<evidence type="ECO:0000313" key="5">
    <source>
        <dbReference type="EMBL" id="VFP81263.1"/>
    </source>
</evidence>
<name>A0A451D658_9GAMM</name>
<dbReference type="EMBL" id="LR217707">
    <property type="protein sequence ID" value="VFP81263.1"/>
    <property type="molecule type" value="Genomic_DNA"/>
</dbReference>
<dbReference type="GO" id="GO:0009295">
    <property type="term" value="C:nucleoid"/>
    <property type="evidence" value="ECO:0007669"/>
    <property type="project" value="TreeGrafter"/>
</dbReference>
<dbReference type="PROSITE" id="PS50935">
    <property type="entry name" value="SSB"/>
    <property type="match status" value="1"/>
</dbReference>
<dbReference type="SUPFAM" id="SSF50249">
    <property type="entry name" value="Nucleic acid-binding proteins"/>
    <property type="match status" value="1"/>
</dbReference>
<evidence type="ECO:0000313" key="6">
    <source>
        <dbReference type="Proteomes" id="UP000294380"/>
    </source>
</evidence>
<dbReference type="AlphaFoldDB" id="A0A451D658"/>
<dbReference type="Proteomes" id="UP000294380">
    <property type="component" value="Chromosome"/>
</dbReference>
<dbReference type="HAMAP" id="MF_00984">
    <property type="entry name" value="SSB"/>
    <property type="match status" value="1"/>
</dbReference>
<accession>A0A451D658</accession>
<dbReference type="InterPro" id="IPR012340">
    <property type="entry name" value="NA-bd_OB-fold"/>
</dbReference>
<keyword evidence="2" id="KW-0233">DNA recombination</keyword>
<feature type="DNA-binding region" evidence="2">
    <location>
        <begin position="55"/>
        <end position="61"/>
    </location>
</feature>